<evidence type="ECO:0000256" key="5">
    <source>
        <dbReference type="PIRSR" id="PIRSR623088-3"/>
    </source>
</evidence>
<gene>
    <name evidence="9" type="ORF">BSTOLATCC_MIC55664</name>
</gene>
<dbReference type="EMBL" id="CAJZBQ010000054">
    <property type="protein sequence ID" value="CAG9332212.1"/>
    <property type="molecule type" value="Genomic_DNA"/>
</dbReference>
<feature type="binding site" evidence="5">
    <location>
        <position position="499"/>
    </location>
    <ligand>
        <name>Zn(2+)</name>
        <dbReference type="ChEBI" id="CHEBI:29105"/>
        <label>1</label>
    </ligand>
</feature>
<dbReference type="InterPro" id="IPR003607">
    <property type="entry name" value="HD/PDEase_dom"/>
</dbReference>
<dbReference type="Gene3D" id="1.10.1300.10">
    <property type="entry name" value="3'5'-cyclic nucleotide phosphodiesterase, catalytic domain"/>
    <property type="match status" value="1"/>
</dbReference>
<evidence type="ECO:0000256" key="6">
    <source>
        <dbReference type="RuleBase" id="RU363067"/>
    </source>
</evidence>
<dbReference type="PROSITE" id="PS51845">
    <property type="entry name" value="PDEASE_I_2"/>
    <property type="match status" value="1"/>
</dbReference>
<protein>
    <recommendedName>
        <fullName evidence="6">Phosphodiesterase</fullName>
        <ecNumber evidence="6">3.1.4.-</ecNumber>
    </recommendedName>
</protein>
<dbReference type="CDD" id="cd00077">
    <property type="entry name" value="HDc"/>
    <property type="match status" value="1"/>
</dbReference>
<comment type="cofactor">
    <cofactor evidence="6">
        <name>a divalent metal cation</name>
        <dbReference type="ChEBI" id="CHEBI:60240"/>
    </cofactor>
    <text evidence="6">Binds 2 divalent metal cations per subunit. Site 1 may preferentially bind zinc ions, while site 2 has a preference for magnesium and/or manganese ions.</text>
</comment>
<feature type="domain" description="PDEase" evidence="8">
    <location>
        <begin position="376"/>
        <end position="707"/>
    </location>
</feature>
<reference evidence="9" key="1">
    <citation type="submission" date="2021-09" db="EMBL/GenBank/DDBJ databases">
        <authorList>
            <consortium name="AG Swart"/>
            <person name="Singh M."/>
            <person name="Singh A."/>
            <person name="Seah K."/>
            <person name="Emmerich C."/>
        </authorList>
    </citation>
    <scope>NUCLEOTIDE SEQUENCE</scope>
    <source>
        <strain evidence="9">ATCC30299</strain>
    </source>
</reference>
<keyword evidence="7" id="KW-0812">Transmembrane</keyword>
<feature type="binding site" evidence="5">
    <location>
        <position position="498"/>
    </location>
    <ligand>
        <name>Zn(2+)</name>
        <dbReference type="ChEBI" id="CHEBI:29105"/>
        <label>1</label>
    </ligand>
</feature>
<organism evidence="9 10">
    <name type="scientific">Blepharisma stoltei</name>
    <dbReference type="NCBI Taxonomy" id="1481888"/>
    <lineage>
        <taxon>Eukaryota</taxon>
        <taxon>Sar</taxon>
        <taxon>Alveolata</taxon>
        <taxon>Ciliophora</taxon>
        <taxon>Postciliodesmatophora</taxon>
        <taxon>Heterotrichea</taxon>
        <taxon>Heterotrichida</taxon>
        <taxon>Blepharismidae</taxon>
        <taxon>Blepharisma</taxon>
    </lineage>
</organism>
<dbReference type="EC" id="3.1.4.-" evidence="6"/>
<evidence type="ECO:0000256" key="2">
    <source>
        <dbReference type="ARBA" id="ARBA00022801"/>
    </source>
</evidence>
<dbReference type="PANTHER" id="PTHR11347">
    <property type="entry name" value="CYCLIC NUCLEOTIDE PHOSPHODIESTERASE"/>
    <property type="match status" value="1"/>
</dbReference>
<dbReference type="InterPro" id="IPR002073">
    <property type="entry name" value="PDEase_catalytic_dom"/>
</dbReference>
<feature type="binding site" evidence="5">
    <location>
        <position position="610"/>
    </location>
    <ligand>
        <name>Zn(2+)</name>
        <dbReference type="ChEBI" id="CHEBI:29105"/>
        <label>1</label>
    </ligand>
</feature>
<evidence type="ECO:0000256" key="7">
    <source>
        <dbReference type="SAM" id="Phobius"/>
    </source>
</evidence>
<dbReference type="PROSITE" id="PS00126">
    <property type="entry name" value="PDEASE_I_1"/>
    <property type="match status" value="1"/>
</dbReference>
<dbReference type="GO" id="GO:0046872">
    <property type="term" value="F:metal ion binding"/>
    <property type="evidence" value="ECO:0007669"/>
    <property type="project" value="UniProtKB-KW"/>
</dbReference>
<keyword evidence="7" id="KW-0472">Membrane</keyword>
<dbReference type="InterPro" id="IPR036971">
    <property type="entry name" value="PDEase_catalytic_dom_sf"/>
</dbReference>
<feature type="binding site" evidence="4">
    <location>
        <position position="499"/>
    </location>
    <ligand>
        <name>AMP</name>
        <dbReference type="ChEBI" id="CHEBI:456215"/>
    </ligand>
</feature>
<feature type="binding site" evidence="4">
    <location>
        <position position="661"/>
    </location>
    <ligand>
        <name>AMP</name>
        <dbReference type="ChEBI" id="CHEBI:456215"/>
    </ligand>
</feature>
<feature type="binding site" evidence="4">
    <location>
        <position position="610"/>
    </location>
    <ligand>
        <name>AMP</name>
        <dbReference type="ChEBI" id="CHEBI:456215"/>
    </ligand>
</feature>
<sequence>MKENEESIEDNAITNQVNSAHYTIYEHQPHEAPNIPINQNVLNFTNRQLESKYFAALYINKDDKDRFSFEFKGNLTIYFIFYSAFLVIKTGSILIINYQGNLAQSHYLFHISCLIFLFCVAYLLLMLLKLYDICFEYNRTIFSSLTFFAILYLIIGEERILSGITKENFNGDFPINIPFIMGFAVCLKLVLFNNFRHFSSVGLSTIILYLILSLCLSESRIWTFLTEYFALLIFICFQLFETWQLDYRTRQLFYRKVKEEADVYQNKNIKEYVKYDEGIKSEVELVVKTCETIREIIKKARSVIMFKDIKSSLKEASNQLNFVQQKIARGLLMNESRLDLSIDADDRAFLSQNFMDVKSSPSATQSRRPTAQQMIENALEFPFGDYGLTELEGVLTGVGKNWNFDIWFVYNATGHSIFILSKYLFDNFHIKQEFLIPDKFIENYFKSLESKYNSVPYHNACHASDMLHSLLYFITQSNIIKQISTLDLLTCIIAADGHDVGHPGVTNRFLVNTKDELAIKYNDVSVLEMMHCATIFEVMRYYDHNIIANLNNEEWVYCRKLIIEMVLTTDMSKHFELLGRFRTRTALNDISLDSDEDKGLVFSIGIKCADIGHSAKPIELHEKWTILLCEEFFNQGDMERSRNLPISMYCDRNDANVPKAQFGFIKNVALPIYDVWTNYLDSEQIRLNCFNQLEKNLAYWDGKSVNRRKTLDIPIMKSTARLMKMKTAKYDSNIRQDLT</sequence>
<dbReference type="Proteomes" id="UP001162131">
    <property type="component" value="Unassembled WGS sequence"/>
</dbReference>
<feature type="binding site" evidence="5">
    <location>
        <position position="499"/>
    </location>
    <ligand>
        <name>Zn(2+)</name>
        <dbReference type="ChEBI" id="CHEBI:29105"/>
        <label>2</label>
    </ligand>
</feature>
<comment type="similarity">
    <text evidence="6">Belongs to the cyclic nucleotide phosphodiesterase family.</text>
</comment>
<feature type="binding site" evidence="4">
    <location>
        <begin position="458"/>
        <end position="462"/>
    </location>
    <ligand>
        <name>AMP</name>
        <dbReference type="ChEBI" id="CHEBI:456215"/>
    </ligand>
</feature>
<feature type="transmembrane region" description="Helical" evidence="7">
    <location>
        <begin position="198"/>
        <end position="215"/>
    </location>
</feature>
<proteinExistence type="inferred from homology"/>
<feature type="active site" description="Proton donor" evidence="3">
    <location>
        <position position="458"/>
    </location>
</feature>
<name>A0AAU9K2U8_9CILI</name>
<dbReference type="GO" id="GO:0004114">
    <property type="term" value="F:3',5'-cyclic-nucleotide phosphodiesterase activity"/>
    <property type="evidence" value="ECO:0007669"/>
    <property type="project" value="InterPro"/>
</dbReference>
<dbReference type="SUPFAM" id="SSF109604">
    <property type="entry name" value="HD-domain/PDEase-like"/>
    <property type="match status" value="1"/>
</dbReference>
<keyword evidence="7" id="KW-1133">Transmembrane helix</keyword>
<evidence type="ECO:0000313" key="9">
    <source>
        <dbReference type="EMBL" id="CAG9332212.1"/>
    </source>
</evidence>
<evidence type="ECO:0000313" key="10">
    <source>
        <dbReference type="Proteomes" id="UP001162131"/>
    </source>
</evidence>
<accession>A0AAU9K2U8</accession>
<feature type="transmembrane region" description="Helical" evidence="7">
    <location>
        <begin position="175"/>
        <end position="191"/>
    </location>
</feature>
<keyword evidence="10" id="KW-1185">Reference proteome</keyword>
<feature type="binding site" evidence="5">
    <location>
        <position position="462"/>
    </location>
    <ligand>
        <name>Zn(2+)</name>
        <dbReference type="ChEBI" id="CHEBI:29105"/>
        <label>1</label>
    </ligand>
</feature>
<evidence type="ECO:0000256" key="3">
    <source>
        <dbReference type="PIRSR" id="PIRSR623088-1"/>
    </source>
</evidence>
<evidence type="ECO:0000256" key="1">
    <source>
        <dbReference type="ARBA" id="ARBA00022723"/>
    </source>
</evidence>
<feature type="transmembrane region" description="Helical" evidence="7">
    <location>
        <begin position="107"/>
        <end position="125"/>
    </location>
</feature>
<keyword evidence="1 5" id="KW-0479">Metal-binding</keyword>
<keyword evidence="2 6" id="KW-0378">Hydrolase</keyword>
<dbReference type="PRINTS" id="PR00387">
    <property type="entry name" value="PDIESTERASE1"/>
</dbReference>
<dbReference type="GO" id="GO:0007165">
    <property type="term" value="P:signal transduction"/>
    <property type="evidence" value="ECO:0007669"/>
    <property type="project" value="InterPro"/>
</dbReference>
<feature type="transmembrane region" description="Helical" evidence="7">
    <location>
        <begin position="75"/>
        <end position="95"/>
    </location>
</feature>
<evidence type="ECO:0000259" key="8">
    <source>
        <dbReference type="PROSITE" id="PS51845"/>
    </source>
</evidence>
<evidence type="ECO:0000256" key="4">
    <source>
        <dbReference type="PIRSR" id="PIRSR623088-2"/>
    </source>
</evidence>
<dbReference type="AlphaFoldDB" id="A0AAU9K2U8"/>
<comment type="caution">
    <text evidence="9">The sequence shown here is derived from an EMBL/GenBank/DDBJ whole genome shotgun (WGS) entry which is preliminary data.</text>
</comment>
<dbReference type="InterPro" id="IPR023174">
    <property type="entry name" value="PDEase_CS"/>
</dbReference>
<dbReference type="Pfam" id="PF00233">
    <property type="entry name" value="PDEase_I"/>
    <property type="match status" value="1"/>
</dbReference>
<feature type="transmembrane region" description="Helical" evidence="7">
    <location>
        <begin position="137"/>
        <end position="155"/>
    </location>
</feature>
<dbReference type="InterPro" id="IPR023088">
    <property type="entry name" value="PDEase"/>
</dbReference>